<reference evidence="2 3" key="1">
    <citation type="submission" date="2014-04" db="EMBL/GenBank/DDBJ databases">
        <authorList>
            <consortium name="DOE Joint Genome Institute"/>
            <person name="Kuo A."/>
            <person name="Tarkka M."/>
            <person name="Buscot F."/>
            <person name="Kohler A."/>
            <person name="Nagy L.G."/>
            <person name="Floudas D."/>
            <person name="Copeland A."/>
            <person name="Barry K.W."/>
            <person name="Cichocki N."/>
            <person name="Veneault-Fourrey C."/>
            <person name="LaButti K."/>
            <person name="Lindquist E.A."/>
            <person name="Lipzen A."/>
            <person name="Lundell T."/>
            <person name="Morin E."/>
            <person name="Murat C."/>
            <person name="Sun H."/>
            <person name="Tunlid A."/>
            <person name="Henrissat B."/>
            <person name="Grigoriev I.V."/>
            <person name="Hibbett D.S."/>
            <person name="Martin F."/>
            <person name="Nordberg H.P."/>
            <person name="Cantor M.N."/>
            <person name="Hua S.X."/>
        </authorList>
    </citation>
    <scope>NUCLEOTIDE SEQUENCE [LARGE SCALE GENOMIC DNA]</scope>
    <source>
        <strain evidence="2 3">F 1598</strain>
    </source>
</reference>
<sequence length="107" mass="12310">MQADIHDVTFYFRMKTGLEISDSGLADVVLSGEGLPATVQPRLVRPGYILSLQSPHTQILHPRLETQLFQQNLQAARYSSHQEADQESDQGFDYYRYGVLRRTTRWP</sequence>
<organism evidence="2 3">
    <name type="scientific">Piloderma croceum (strain F 1598)</name>
    <dbReference type="NCBI Taxonomy" id="765440"/>
    <lineage>
        <taxon>Eukaryota</taxon>
        <taxon>Fungi</taxon>
        <taxon>Dikarya</taxon>
        <taxon>Basidiomycota</taxon>
        <taxon>Agaricomycotina</taxon>
        <taxon>Agaricomycetes</taxon>
        <taxon>Agaricomycetidae</taxon>
        <taxon>Atheliales</taxon>
        <taxon>Atheliaceae</taxon>
        <taxon>Piloderma</taxon>
    </lineage>
</organism>
<name>A0A0C3AVD8_PILCF</name>
<keyword evidence="3" id="KW-1185">Reference proteome</keyword>
<protein>
    <recommendedName>
        <fullName evidence="1">HAM1-like N-terminal domain-containing protein</fullName>
    </recommendedName>
</protein>
<reference evidence="3" key="2">
    <citation type="submission" date="2015-01" db="EMBL/GenBank/DDBJ databases">
        <title>Evolutionary Origins and Diversification of the Mycorrhizal Mutualists.</title>
        <authorList>
            <consortium name="DOE Joint Genome Institute"/>
            <consortium name="Mycorrhizal Genomics Consortium"/>
            <person name="Kohler A."/>
            <person name="Kuo A."/>
            <person name="Nagy L.G."/>
            <person name="Floudas D."/>
            <person name="Copeland A."/>
            <person name="Barry K.W."/>
            <person name="Cichocki N."/>
            <person name="Veneault-Fourrey C."/>
            <person name="LaButti K."/>
            <person name="Lindquist E.A."/>
            <person name="Lipzen A."/>
            <person name="Lundell T."/>
            <person name="Morin E."/>
            <person name="Murat C."/>
            <person name="Riley R."/>
            <person name="Ohm R."/>
            <person name="Sun H."/>
            <person name="Tunlid A."/>
            <person name="Henrissat B."/>
            <person name="Grigoriev I.V."/>
            <person name="Hibbett D.S."/>
            <person name="Martin F."/>
        </authorList>
    </citation>
    <scope>NUCLEOTIDE SEQUENCE [LARGE SCALE GENOMIC DNA]</scope>
    <source>
        <strain evidence="3">F 1598</strain>
    </source>
</reference>
<dbReference type="OrthoDB" id="3059343at2759"/>
<dbReference type="HOGENOM" id="CLU_2210972_0_0_1"/>
<dbReference type="AlphaFoldDB" id="A0A0C3AVD8"/>
<dbReference type="EMBL" id="KN833020">
    <property type="protein sequence ID" value="KIM77943.1"/>
    <property type="molecule type" value="Genomic_DNA"/>
</dbReference>
<dbReference type="Pfam" id="PF19343">
    <property type="entry name" value="HAM1_N"/>
    <property type="match status" value="1"/>
</dbReference>
<accession>A0A0C3AVD8</accession>
<feature type="domain" description="HAM1-like N-terminal" evidence="1">
    <location>
        <begin position="1"/>
        <end position="40"/>
    </location>
</feature>
<dbReference type="Proteomes" id="UP000054166">
    <property type="component" value="Unassembled WGS sequence"/>
</dbReference>
<evidence type="ECO:0000313" key="3">
    <source>
        <dbReference type="Proteomes" id="UP000054166"/>
    </source>
</evidence>
<gene>
    <name evidence="2" type="ORF">PILCRDRAFT_606497</name>
</gene>
<proteinExistence type="predicted"/>
<evidence type="ECO:0000313" key="2">
    <source>
        <dbReference type="EMBL" id="KIM77943.1"/>
    </source>
</evidence>
<evidence type="ECO:0000259" key="1">
    <source>
        <dbReference type="Pfam" id="PF19343"/>
    </source>
</evidence>
<dbReference type="InParanoid" id="A0A0C3AVD8"/>
<dbReference type="InterPro" id="IPR045967">
    <property type="entry name" value="HAM1-like_N"/>
</dbReference>